<dbReference type="HOGENOM" id="CLU_720480_0_0_1"/>
<evidence type="ECO:0000313" key="2">
    <source>
        <dbReference type="Proteomes" id="UP000013827"/>
    </source>
</evidence>
<reference evidence="2" key="1">
    <citation type="journal article" date="2013" name="Nature">
        <title>Pan genome of the phytoplankton Emiliania underpins its global distribution.</title>
        <authorList>
            <person name="Read B.A."/>
            <person name="Kegel J."/>
            <person name="Klute M.J."/>
            <person name="Kuo A."/>
            <person name="Lefebvre S.C."/>
            <person name="Maumus F."/>
            <person name="Mayer C."/>
            <person name="Miller J."/>
            <person name="Monier A."/>
            <person name="Salamov A."/>
            <person name="Young J."/>
            <person name="Aguilar M."/>
            <person name="Claverie J.M."/>
            <person name="Frickenhaus S."/>
            <person name="Gonzalez K."/>
            <person name="Herman E.K."/>
            <person name="Lin Y.C."/>
            <person name="Napier J."/>
            <person name="Ogata H."/>
            <person name="Sarno A.F."/>
            <person name="Shmutz J."/>
            <person name="Schroeder D."/>
            <person name="de Vargas C."/>
            <person name="Verret F."/>
            <person name="von Dassow P."/>
            <person name="Valentin K."/>
            <person name="Van de Peer Y."/>
            <person name="Wheeler G."/>
            <person name="Dacks J.B."/>
            <person name="Delwiche C.F."/>
            <person name="Dyhrman S.T."/>
            <person name="Glockner G."/>
            <person name="John U."/>
            <person name="Richards T."/>
            <person name="Worden A.Z."/>
            <person name="Zhang X."/>
            <person name="Grigoriev I.V."/>
            <person name="Allen A.E."/>
            <person name="Bidle K."/>
            <person name="Borodovsky M."/>
            <person name="Bowler C."/>
            <person name="Brownlee C."/>
            <person name="Cock J.M."/>
            <person name="Elias M."/>
            <person name="Gladyshev V.N."/>
            <person name="Groth M."/>
            <person name="Guda C."/>
            <person name="Hadaegh A."/>
            <person name="Iglesias-Rodriguez M.D."/>
            <person name="Jenkins J."/>
            <person name="Jones B.M."/>
            <person name="Lawson T."/>
            <person name="Leese F."/>
            <person name="Lindquist E."/>
            <person name="Lobanov A."/>
            <person name="Lomsadze A."/>
            <person name="Malik S.B."/>
            <person name="Marsh M.E."/>
            <person name="Mackinder L."/>
            <person name="Mock T."/>
            <person name="Mueller-Roeber B."/>
            <person name="Pagarete A."/>
            <person name="Parker M."/>
            <person name="Probert I."/>
            <person name="Quesneville H."/>
            <person name="Raines C."/>
            <person name="Rensing S.A."/>
            <person name="Riano-Pachon D.M."/>
            <person name="Richier S."/>
            <person name="Rokitta S."/>
            <person name="Shiraiwa Y."/>
            <person name="Soanes D.M."/>
            <person name="van der Giezen M."/>
            <person name="Wahlund T.M."/>
            <person name="Williams B."/>
            <person name="Wilson W."/>
            <person name="Wolfe G."/>
            <person name="Wurch L.L."/>
        </authorList>
    </citation>
    <scope>NUCLEOTIDE SEQUENCE</scope>
</reference>
<protein>
    <submittedName>
        <fullName evidence="1">Uncharacterized protein</fullName>
    </submittedName>
</protein>
<organism evidence="1 2">
    <name type="scientific">Emiliania huxleyi (strain CCMP1516)</name>
    <dbReference type="NCBI Taxonomy" id="280463"/>
    <lineage>
        <taxon>Eukaryota</taxon>
        <taxon>Haptista</taxon>
        <taxon>Haptophyta</taxon>
        <taxon>Prymnesiophyceae</taxon>
        <taxon>Isochrysidales</taxon>
        <taxon>Noelaerhabdaceae</taxon>
        <taxon>Emiliania</taxon>
    </lineage>
</organism>
<proteinExistence type="predicted"/>
<evidence type="ECO:0000313" key="1">
    <source>
        <dbReference type="EnsemblProtists" id="EOD33840"/>
    </source>
</evidence>
<dbReference type="GeneID" id="17279111"/>
<reference evidence="1" key="2">
    <citation type="submission" date="2024-10" db="UniProtKB">
        <authorList>
            <consortium name="EnsemblProtists"/>
        </authorList>
    </citation>
    <scope>IDENTIFICATION</scope>
</reference>
<dbReference type="Proteomes" id="UP000013827">
    <property type="component" value="Unassembled WGS sequence"/>
</dbReference>
<accession>A0A0D3KDK5</accession>
<dbReference type="AlphaFoldDB" id="A0A0D3KDK5"/>
<dbReference type="EnsemblProtists" id="EOD33840">
    <property type="protein sequence ID" value="EOD33840"/>
    <property type="gene ID" value="EMIHUDRAFT_111523"/>
</dbReference>
<dbReference type="PaxDb" id="2903-EOD33840"/>
<keyword evidence="2" id="KW-1185">Reference proteome</keyword>
<sequence length="384" mass="36971">MVAFECECSISASLAALGSAAAAAAAAAAALAALAALASPSSAVAAVASPASSQPAGTPDPAPVPAFAATITALAAESFSSAGTTAAAAVSLAAAASRPPAAAATRLPAAAADCTAAAATAAARALLAGRVSQDGRLDAERRDLVDGAVLQVDGDGNLWLVALTCEPAQLREYVMGSAGGDPVLLAVYELRGFREPEGTRPLSDSDLSIVSGHLVEVELSAPLLGGGGGGGGGGLGGGGGGGGGGGAGWISTGFGLGSPIPGMAGVTPDSGVLGVAYVAAILPSFCTANPSARAKLLGTFLQATPTRPSAYHFVSDAAGANNARIEDLAGIAYAPDADPDADGRLVDARRPQGIAVVPPRGGAHGAACFLLFVPPNVLQEYCAP</sequence>
<dbReference type="RefSeq" id="XP_005786269.1">
    <property type="nucleotide sequence ID" value="XM_005786212.1"/>
</dbReference>
<name>A0A0D3KDK5_EMIH1</name>
<dbReference type="KEGG" id="ehx:EMIHUDRAFT_111523"/>